<name>A0A382D6G2_9ZZZZ</name>
<feature type="compositionally biased region" description="Basic and acidic residues" evidence="1">
    <location>
        <begin position="63"/>
        <end position="78"/>
    </location>
</feature>
<protein>
    <submittedName>
        <fullName evidence="2">Uncharacterized protein</fullName>
    </submittedName>
</protein>
<sequence length="78" mass="8918">MDPDVDNFLDTTNLFDQWEAVLPDAEYPIFVMAVLNNIRRNVVIDVILNSLLDNSVTPKRPISNKDVESIENTDHPFC</sequence>
<reference evidence="2" key="1">
    <citation type="submission" date="2018-05" db="EMBL/GenBank/DDBJ databases">
        <authorList>
            <person name="Lanie J.A."/>
            <person name="Ng W.-L."/>
            <person name="Kazmierczak K.M."/>
            <person name="Andrzejewski T.M."/>
            <person name="Davidsen T.M."/>
            <person name="Wayne K.J."/>
            <person name="Tettelin H."/>
            <person name="Glass J.I."/>
            <person name="Rusch D."/>
            <person name="Podicherti R."/>
            <person name="Tsui H.-C.T."/>
            <person name="Winkler M.E."/>
        </authorList>
    </citation>
    <scope>NUCLEOTIDE SEQUENCE</scope>
</reference>
<organism evidence="2">
    <name type="scientific">marine metagenome</name>
    <dbReference type="NCBI Taxonomy" id="408172"/>
    <lineage>
        <taxon>unclassified sequences</taxon>
        <taxon>metagenomes</taxon>
        <taxon>ecological metagenomes</taxon>
    </lineage>
</organism>
<accession>A0A382D6G2</accession>
<gene>
    <name evidence="2" type="ORF">METZ01_LOCUS186496</name>
</gene>
<evidence type="ECO:0000256" key="1">
    <source>
        <dbReference type="SAM" id="MobiDB-lite"/>
    </source>
</evidence>
<proteinExistence type="predicted"/>
<dbReference type="EMBL" id="UINC01037725">
    <property type="protein sequence ID" value="SVB33642.1"/>
    <property type="molecule type" value="Genomic_DNA"/>
</dbReference>
<feature type="region of interest" description="Disordered" evidence="1">
    <location>
        <begin position="58"/>
        <end position="78"/>
    </location>
</feature>
<evidence type="ECO:0000313" key="2">
    <source>
        <dbReference type="EMBL" id="SVB33642.1"/>
    </source>
</evidence>
<dbReference type="AlphaFoldDB" id="A0A382D6G2"/>